<dbReference type="Gene3D" id="1.10.10.410">
    <property type="match status" value="1"/>
</dbReference>
<dbReference type="PANTHER" id="PTHR28055">
    <property type="entry name" value="ALTERED INHERITANCE OF MITOCHONDRIA PROTEIN 41, MITOCHONDRIAL"/>
    <property type="match status" value="1"/>
</dbReference>
<dbReference type="PANTHER" id="PTHR28055:SF1">
    <property type="entry name" value="ALTERED INHERITANCE OF MITOCHONDRIA PROTEIN 41, MITOCHONDRIAL"/>
    <property type="match status" value="1"/>
</dbReference>
<dbReference type="Proteomes" id="UP000315995">
    <property type="component" value="Chromosome"/>
</dbReference>
<dbReference type="GO" id="GO:0016884">
    <property type="term" value="F:carbon-nitrogen ligase activity, with glutamine as amido-N-donor"/>
    <property type="evidence" value="ECO:0007669"/>
    <property type="project" value="InterPro"/>
</dbReference>
<dbReference type="InterPro" id="IPR042184">
    <property type="entry name" value="YqeY/Aim41_N"/>
</dbReference>
<protein>
    <submittedName>
        <fullName evidence="1">GatB/YqeY domain-containing protein</fullName>
    </submittedName>
</protein>
<accession>A0A5B8YEA4</accession>
<proteinExistence type="predicted"/>
<dbReference type="Gene3D" id="1.10.1510.10">
    <property type="entry name" value="Uncharacterised protein YqeY/AIM41 PF09424, N-terminal domain"/>
    <property type="match status" value="1"/>
</dbReference>
<accession>A0A4Y6Q2Y7</accession>
<sequence>MKADMKAAMKAREKDKLQTIRSLLSSLKNARIDKGDDLDEDEVISVLSTEAKKRREAAEMYADGGRDELAEKEEAEIKVIEEYLPEQMTDDEAEALVDEAIESTGASSKADMGKVMGYVMPKIKGRYEGSKMKDIVLGKL</sequence>
<gene>
    <name evidence="1" type="ORF">FIV42_14550</name>
</gene>
<evidence type="ECO:0000313" key="1">
    <source>
        <dbReference type="EMBL" id="QDG54892.1"/>
    </source>
</evidence>
<dbReference type="EMBL" id="CP041186">
    <property type="protein sequence ID" value="QDG54892.1"/>
    <property type="molecule type" value="Genomic_DNA"/>
</dbReference>
<name>A0A4Y6Q2Y7_PERCE</name>
<dbReference type="OrthoDB" id="9788127at2"/>
<dbReference type="InterPro" id="IPR019004">
    <property type="entry name" value="YqeY/Aim41"/>
</dbReference>
<dbReference type="AlphaFoldDB" id="A0A4Y6Q2Y7"/>
<keyword evidence="2" id="KW-1185">Reference proteome</keyword>
<dbReference type="InterPro" id="IPR003789">
    <property type="entry name" value="Asn/Gln_tRNA_amidoTrase-B-like"/>
</dbReference>
<dbReference type="InterPro" id="IPR023168">
    <property type="entry name" value="GatB_Yqey_C_2"/>
</dbReference>
<organism evidence="1 2">
    <name type="scientific">Persicimonas caeni</name>
    <dbReference type="NCBI Taxonomy" id="2292766"/>
    <lineage>
        <taxon>Bacteria</taxon>
        <taxon>Deltaproteobacteria</taxon>
        <taxon>Bradymonadales</taxon>
        <taxon>Bradymonadaceae</taxon>
        <taxon>Persicimonas</taxon>
    </lineage>
</organism>
<evidence type="ECO:0000313" key="2">
    <source>
        <dbReference type="Proteomes" id="UP000315995"/>
    </source>
</evidence>
<reference evidence="1 2" key="1">
    <citation type="submission" date="2019-06" db="EMBL/GenBank/DDBJ databases">
        <title>Persicimonas caeni gen. nov., sp. nov., a predatory bacterium isolated from solar saltern.</title>
        <authorList>
            <person name="Wang S."/>
        </authorList>
    </citation>
    <scope>NUCLEOTIDE SEQUENCE [LARGE SCALE GENOMIC DNA]</scope>
    <source>
        <strain evidence="1 2">YN101</strain>
    </source>
</reference>
<dbReference type="Pfam" id="PF09424">
    <property type="entry name" value="YqeY"/>
    <property type="match status" value="1"/>
</dbReference>
<dbReference type="SUPFAM" id="SSF89095">
    <property type="entry name" value="GatB/YqeY motif"/>
    <property type="match status" value="1"/>
</dbReference>